<name>A0A3B4GR73_9CICH</name>
<accession>A0A3B4GR73</accession>
<sequence length="80" mass="9269">MHWFPCFFSQNLKKDLSESEQKVRELIDLWRKEQVSTAEIISEATRAHLQGQLRNKEAENNRLTVQLRVQTPLSAGCAVD</sequence>
<protein>
    <submittedName>
        <fullName evidence="2">Uncharacterized protein</fullName>
    </submittedName>
</protein>
<evidence type="ECO:0000313" key="2">
    <source>
        <dbReference type="Ensembl" id="ENSPNYP00000023998.1"/>
    </source>
</evidence>
<feature type="coiled-coil region" evidence="1">
    <location>
        <begin position="9"/>
        <end position="66"/>
    </location>
</feature>
<dbReference type="AlphaFoldDB" id="A0A3B4GR73"/>
<organism evidence="2">
    <name type="scientific">Pundamilia nyererei</name>
    <dbReference type="NCBI Taxonomy" id="303518"/>
    <lineage>
        <taxon>Eukaryota</taxon>
        <taxon>Metazoa</taxon>
        <taxon>Chordata</taxon>
        <taxon>Craniata</taxon>
        <taxon>Vertebrata</taxon>
        <taxon>Euteleostomi</taxon>
        <taxon>Actinopterygii</taxon>
        <taxon>Neopterygii</taxon>
        <taxon>Teleostei</taxon>
        <taxon>Neoteleostei</taxon>
        <taxon>Acanthomorphata</taxon>
        <taxon>Ovalentaria</taxon>
        <taxon>Cichlomorphae</taxon>
        <taxon>Cichliformes</taxon>
        <taxon>Cichlidae</taxon>
        <taxon>African cichlids</taxon>
        <taxon>Pseudocrenilabrinae</taxon>
        <taxon>Haplochromini</taxon>
        <taxon>Pundamilia</taxon>
    </lineage>
</organism>
<proteinExistence type="predicted"/>
<dbReference type="GeneTree" id="ENSGT00940000177599"/>
<dbReference type="STRING" id="303518.ENSPNYP00000023998"/>
<dbReference type="Ensembl" id="ENSPNYT00000024590.1">
    <property type="protein sequence ID" value="ENSPNYP00000023998.1"/>
    <property type="gene ID" value="ENSPNYG00000018132.1"/>
</dbReference>
<evidence type="ECO:0000256" key="1">
    <source>
        <dbReference type="SAM" id="Coils"/>
    </source>
</evidence>
<reference evidence="2" key="1">
    <citation type="submission" date="2023-09" db="UniProtKB">
        <authorList>
            <consortium name="Ensembl"/>
        </authorList>
    </citation>
    <scope>IDENTIFICATION</scope>
</reference>
<keyword evidence="1" id="KW-0175">Coiled coil</keyword>